<dbReference type="Pfam" id="PF07690">
    <property type="entry name" value="MFS_1"/>
    <property type="match status" value="1"/>
</dbReference>
<evidence type="ECO:0000256" key="7">
    <source>
        <dbReference type="SAM" id="Phobius"/>
    </source>
</evidence>
<evidence type="ECO:0000313" key="9">
    <source>
        <dbReference type="EMBL" id="TKV56372.1"/>
    </source>
</evidence>
<feature type="transmembrane region" description="Helical" evidence="7">
    <location>
        <begin position="240"/>
        <end position="260"/>
    </location>
</feature>
<feature type="transmembrane region" description="Helical" evidence="7">
    <location>
        <begin position="281"/>
        <end position="303"/>
    </location>
</feature>
<keyword evidence="6 7" id="KW-0472">Membrane</keyword>
<name>A0A4U6Q925_9ACTN</name>
<evidence type="ECO:0000256" key="5">
    <source>
        <dbReference type="ARBA" id="ARBA00022989"/>
    </source>
</evidence>
<dbReference type="Gene3D" id="1.20.1720.10">
    <property type="entry name" value="Multidrug resistance protein D"/>
    <property type="match status" value="1"/>
</dbReference>
<feature type="transmembrane region" description="Helical" evidence="7">
    <location>
        <begin position="315"/>
        <end position="339"/>
    </location>
</feature>
<dbReference type="PROSITE" id="PS50850">
    <property type="entry name" value="MFS"/>
    <property type="match status" value="1"/>
</dbReference>
<feature type="transmembrane region" description="Helical" evidence="7">
    <location>
        <begin position="372"/>
        <end position="391"/>
    </location>
</feature>
<dbReference type="CDD" id="cd17321">
    <property type="entry name" value="MFS_MMR_MDR_like"/>
    <property type="match status" value="1"/>
</dbReference>
<keyword evidence="4 7" id="KW-0812">Transmembrane</keyword>
<sequence>MSSLTTAPRSEVTAPGADRRATPRDWIALAVLMLPVLLVAVDATVLSFALPAISADLTPTGTQLLWTIDIYSLMLAGLLVSMGSLADRIGRRRLLLIGAVGFAAMSTVAAYAPTAEALIAARAGLGFFGAMLMPSTLSLLRNIFTDRQQRRLAIAIWAAAFAGGAALGPVVGGFLLEHFWWGSVFLMAVPALALLLVLGPLFIPESRDPSPGPVDVVSIGLSLLTLAPLVYAIKSVAKEGLTLPTGLLALLGLAAGTLFVRRQLRRNTPMLDVRLFRNGAFTGSVLANLLSIFSLVGFLFFVSQHLQLVTGLSPMQAGLVLVPGLAVTIIAGLAVVPLVRRVGARLLIAGALLLSSLGYVAILLVAHSHGAAGLAAAFVILSLGIGVAETLSNDVIVSSAPAAKAGAASAISETAYEVGAVLGTALLGGILTAQYAANVQLPQGLSAEQAATASETLGGATAVAAELPAASGQALLTSAQSAFDSGVTTTSIIGAALMVAAAALVWATLRGVGSPERVEH</sequence>
<dbReference type="PANTHER" id="PTHR42718:SF47">
    <property type="entry name" value="METHYL VIOLOGEN RESISTANCE PROTEIN SMVA"/>
    <property type="match status" value="1"/>
</dbReference>
<dbReference type="GO" id="GO:0005886">
    <property type="term" value="C:plasma membrane"/>
    <property type="evidence" value="ECO:0007669"/>
    <property type="project" value="UniProtKB-SubCell"/>
</dbReference>
<dbReference type="InterPro" id="IPR020846">
    <property type="entry name" value="MFS_dom"/>
</dbReference>
<evidence type="ECO:0000259" key="8">
    <source>
        <dbReference type="PROSITE" id="PS50850"/>
    </source>
</evidence>
<feature type="transmembrane region" description="Helical" evidence="7">
    <location>
        <begin position="346"/>
        <end position="366"/>
    </location>
</feature>
<evidence type="ECO:0000256" key="2">
    <source>
        <dbReference type="ARBA" id="ARBA00022448"/>
    </source>
</evidence>
<dbReference type="InterPro" id="IPR036259">
    <property type="entry name" value="MFS_trans_sf"/>
</dbReference>
<accession>A0A4U6Q925</accession>
<dbReference type="SUPFAM" id="SSF103473">
    <property type="entry name" value="MFS general substrate transporter"/>
    <property type="match status" value="1"/>
</dbReference>
<evidence type="ECO:0000256" key="6">
    <source>
        <dbReference type="ARBA" id="ARBA00023136"/>
    </source>
</evidence>
<organism evidence="9 10">
    <name type="scientific">Nakamurella flava</name>
    <dbReference type="NCBI Taxonomy" id="2576308"/>
    <lineage>
        <taxon>Bacteria</taxon>
        <taxon>Bacillati</taxon>
        <taxon>Actinomycetota</taxon>
        <taxon>Actinomycetes</taxon>
        <taxon>Nakamurellales</taxon>
        <taxon>Nakamurellaceae</taxon>
        <taxon>Nakamurella</taxon>
    </lineage>
</organism>
<feature type="transmembrane region" description="Helical" evidence="7">
    <location>
        <begin position="214"/>
        <end position="234"/>
    </location>
</feature>
<dbReference type="GO" id="GO:0022857">
    <property type="term" value="F:transmembrane transporter activity"/>
    <property type="evidence" value="ECO:0007669"/>
    <property type="project" value="InterPro"/>
</dbReference>
<evidence type="ECO:0000256" key="1">
    <source>
        <dbReference type="ARBA" id="ARBA00004651"/>
    </source>
</evidence>
<dbReference type="EMBL" id="SZZH01000007">
    <property type="protein sequence ID" value="TKV56372.1"/>
    <property type="molecule type" value="Genomic_DNA"/>
</dbReference>
<keyword evidence="10" id="KW-1185">Reference proteome</keyword>
<dbReference type="PANTHER" id="PTHR42718">
    <property type="entry name" value="MAJOR FACILITATOR SUPERFAMILY MULTIDRUG TRANSPORTER MFSC"/>
    <property type="match status" value="1"/>
</dbReference>
<feature type="transmembrane region" description="Helical" evidence="7">
    <location>
        <begin position="94"/>
        <end position="113"/>
    </location>
</feature>
<keyword evidence="2" id="KW-0813">Transport</keyword>
<dbReference type="RefSeq" id="WP_137451641.1">
    <property type="nucleotide sequence ID" value="NZ_SZZH01000007.1"/>
</dbReference>
<evidence type="ECO:0000256" key="4">
    <source>
        <dbReference type="ARBA" id="ARBA00022692"/>
    </source>
</evidence>
<protein>
    <submittedName>
        <fullName evidence="9">MFS transporter</fullName>
    </submittedName>
</protein>
<evidence type="ECO:0000256" key="3">
    <source>
        <dbReference type="ARBA" id="ARBA00022475"/>
    </source>
</evidence>
<feature type="transmembrane region" description="Helical" evidence="7">
    <location>
        <begin position="152"/>
        <end position="174"/>
    </location>
</feature>
<comment type="caution">
    <text evidence="9">The sequence shown here is derived from an EMBL/GenBank/DDBJ whole genome shotgun (WGS) entry which is preliminary data.</text>
</comment>
<feature type="domain" description="Major facilitator superfamily (MFS) profile" evidence="8">
    <location>
        <begin position="28"/>
        <end position="513"/>
    </location>
</feature>
<reference evidence="9 10" key="1">
    <citation type="submission" date="2019-05" db="EMBL/GenBank/DDBJ databases">
        <title>Nakamurella sp. N5BH11, whole genome shotgun sequence.</title>
        <authorList>
            <person name="Tuo L."/>
        </authorList>
    </citation>
    <scope>NUCLEOTIDE SEQUENCE [LARGE SCALE GENOMIC DNA]</scope>
    <source>
        <strain evidence="9 10">N5BH11</strain>
    </source>
</reference>
<feature type="transmembrane region" description="Helical" evidence="7">
    <location>
        <begin position="26"/>
        <end position="52"/>
    </location>
</feature>
<dbReference type="Proteomes" id="UP000306985">
    <property type="component" value="Unassembled WGS sequence"/>
</dbReference>
<comment type="subcellular location">
    <subcellularLocation>
        <location evidence="1">Cell membrane</location>
        <topology evidence="1">Multi-pass membrane protein</topology>
    </subcellularLocation>
</comment>
<keyword evidence="3" id="KW-1003">Cell membrane</keyword>
<feature type="transmembrane region" description="Helical" evidence="7">
    <location>
        <begin position="487"/>
        <end position="509"/>
    </location>
</feature>
<dbReference type="InterPro" id="IPR011701">
    <property type="entry name" value="MFS"/>
</dbReference>
<keyword evidence="5 7" id="KW-1133">Transmembrane helix</keyword>
<dbReference type="OrthoDB" id="9781469at2"/>
<proteinExistence type="predicted"/>
<feature type="transmembrane region" description="Helical" evidence="7">
    <location>
        <begin position="180"/>
        <end position="202"/>
    </location>
</feature>
<feature type="transmembrane region" description="Helical" evidence="7">
    <location>
        <begin position="64"/>
        <end position="82"/>
    </location>
</feature>
<evidence type="ECO:0000313" key="10">
    <source>
        <dbReference type="Proteomes" id="UP000306985"/>
    </source>
</evidence>
<feature type="transmembrane region" description="Helical" evidence="7">
    <location>
        <begin position="119"/>
        <end position="140"/>
    </location>
</feature>
<dbReference type="AlphaFoldDB" id="A0A4U6Q925"/>
<gene>
    <name evidence="9" type="ORF">FDO65_20655</name>
</gene>
<dbReference type="Gene3D" id="1.20.1250.20">
    <property type="entry name" value="MFS general substrate transporter like domains"/>
    <property type="match status" value="1"/>
</dbReference>